<keyword evidence="3" id="KW-1185">Reference proteome</keyword>
<dbReference type="OrthoDB" id="10256122at2759"/>
<dbReference type="EMBL" id="JAAAUQ010003265">
    <property type="protein sequence ID" value="KAF9118123.1"/>
    <property type="molecule type" value="Genomic_DNA"/>
</dbReference>
<organism evidence="2 3">
    <name type="scientific">Linnemannia schmuckeri</name>
    <dbReference type="NCBI Taxonomy" id="64567"/>
    <lineage>
        <taxon>Eukaryota</taxon>
        <taxon>Fungi</taxon>
        <taxon>Fungi incertae sedis</taxon>
        <taxon>Mucoromycota</taxon>
        <taxon>Mortierellomycotina</taxon>
        <taxon>Mortierellomycetes</taxon>
        <taxon>Mortierellales</taxon>
        <taxon>Mortierellaceae</taxon>
        <taxon>Linnemannia</taxon>
    </lineage>
</organism>
<reference evidence="2" key="1">
    <citation type="journal article" date="2020" name="Fungal Divers.">
        <title>Resolving the Mortierellaceae phylogeny through synthesis of multi-gene phylogenetics and phylogenomics.</title>
        <authorList>
            <person name="Vandepol N."/>
            <person name="Liber J."/>
            <person name="Desiro A."/>
            <person name="Na H."/>
            <person name="Kennedy M."/>
            <person name="Barry K."/>
            <person name="Grigoriev I.V."/>
            <person name="Miller A.N."/>
            <person name="O'Donnell K."/>
            <person name="Stajich J.E."/>
            <person name="Bonito G."/>
        </authorList>
    </citation>
    <scope>NUCLEOTIDE SEQUENCE</scope>
    <source>
        <strain evidence="2">NRRL 6426</strain>
    </source>
</reference>
<protein>
    <submittedName>
        <fullName evidence="2">Uncharacterized protein</fullName>
    </submittedName>
</protein>
<name>A0A9P5R249_9FUNG</name>
<evidence type="ECO:0000313" key="2">
    <source>
        <dbReference type="EMBL" id="KAF9118123.1"/>
    </source>
</evidence>
<sequence>MPPKRASRAKVSSSSKDTDSQDVVMEGHTLAVGIESAAEESNQNAAVDGDITTIVKRSVKRTRELFAEDQENIYSTLTEDQLSQRVKLQSKIHDEYKDVQVLPYPLLKRQKEQLEKKKAKAGS</sequence>
<comment type="caution">
    <text evidence="2">The sequence shown here is derived from an EMBL/GenBank/DDBJ whole genome shotgun (WGS) entry which is preliminary data.</text>
</comment>
<evidence type="ECO:0000313" key="3">
    <source>
        <dbReference type="Proteomes" id="UP000748756"/>
    </source>
</evidence>
<proteinExistence type="predicted"/>
<evidence type="ECO:0000256" key="1">
    <source>
        <dbReference type="SAM" id="MobiDB-lite"/>
    </source>
</evidence>
<dbReference type="AlphaFoldDB" id="A0A9P5R249"/>
<dbReference type="Proteomes" id="UP000748756">
    <property type="component" value="Unassembled WGS sequence"/>
</dbReference>
<feature type="region of interest" description="Disordered" evidence="1">
    <location>
        <begin position="1"/>
        <end position="23"/>
    </location>
</feature>
<gene>
    <name evidence="2" type="ORF">BG015_006736</name>
</gene>
<feature type="non-terminal residue" evidence="2">
    <location>
        <position position="1"/>
    </location>
</feature>
<accession>A0A9P5R249</accession>